<dbReference type="InterPro" id="IPR008147">
    <property type="entry name" value="Gln_synt_N"/>
</dbReference>
<dbReference type="Pfam" id="PF03951">
    <property type="entry name" value="Gln-synt_N"/>
    <property type="match status" value="1"/>
</dbReference>
<evidence type="ECO:0000256" key="6">
    <source>
        <dbReference type="SAM" id="MobiDB-lite"/>
    </source>
</evidence>
<organism evidence="9 10">
    <name type="scientific">Anaeramoeba flamelloides</name>
    <dbReference type="NCBI Taxonomy" id="1746091"/>
    <lineage>
        <taxon>Eukaryota</taxon>
        <taxon>Metamonada</taxon>
        <taxon>Anaeramoebidae</taxon>
        <taxon>Anaeramoeba</taxon>
    </lineage>
</organism>
<keyword evidence="1" id="KW-0436">Ligase</keyword>
<feature type="region of interest" description="Disordered" evidence="6">
    <location>
        <begin position="479"/>
        <end position="640"/>
    </location>
</feature>
<evidence type="ECO:0000256" key="3">
    <source>
        <dbReference type="ARBA" id="ARBA00022840"/>
    </source>
</evidence>
<dbReference type="InterPro" id="IPR014746">
    <property type="entry name" value="Gln_synth/guanido_kin_cat_dom"/>
</dbReference>
<feature type="compositionally biased region" description="Polar residues" evidence="6">
    <location>
        <begin position="625"/>
        <end position="638"/>
    </location>
</feature>
<evidence type="ECO:0000256" key="1">
    <source>
        <dbReference type="ARBA" id="ARBA00022598"/>
    </source>
</evidence>
<dbReference type="EMBL" id="JAOAOG010000283">
    <property type="protein sequence ID" value="KAJ6233114.1"/>
    <property type="molecule type" value="Genomic_DNA"/>
</dbReference>
<dbReference type="PROSITE" id="PS51987">
    <property type="entry name" value="GS_CATALYTIC"/>
    <property type="match status" value="1"/>
</dbReference>
<dbReference type="InterPro" id="IPR036651">
    <property type="entry name" value="Gln_synt_N_sf"/>
</dbReference>
<keyword evidence="3" id="KW-0067">ATP-binding</keyword>
<dbReference type="PANTHER" id="PTHR43785">
    <property type="entry name" value="GAMMA-GLUTAMYLPUTRESCINE SYNTHETASE"/>
    <property type="match status" value="1"/>
</dbReference>
<dbReference type="PANTHER" id="PTHR43785:SF12">
    <property type="entry name" value="TYPE-1 GLUTAMINE SYNTHETASE 2"/>
    <property type="match status" value="1"/>
</dbReference>
<dbReference type="Gene3D" id="3.10.20.70">
    <property type="entry name" value="Glutamine synthetase, N-terminal domain"/>
    <property type="match status" value="1"/>
</dbReference>
<dbReference type="SUPFAM" id="SSF55931">
    <property type="entry name" value="Glutamine synthetase/guanido kinase"/>
    <property type="match status" value="1"/>
</dbReference>
<protein>
    <submittedName>
        <fullName evidence="9">Glutamine synthetase</fullName>
    </submittedName>
</protein>
<evidence type="ECO:0000256" key="2">
    <source>
        <dbReference type="ARBA" id="ARBA00022741"/>
    </source>
</evidence>
<keyword evidence="10" id="KW-1185">Reference proteome</keyword>
<feature type="compositionally biased region" description="Basic and acidic residues" evidence="6">
    <location>
        <begin position="488"/>
        <end position="506"/>
    </location>
</feature>
<sequence>MSFKTEQPSFLENGEPNLEGLRFIQFHFSDPLGNPHMMEESIENTLKIIEGGLGVDGSSVPGFQTVEKSDMLLMPEKHTFRRFILDGEEIGMFYCHVDQDGGKHPNDPRGILQKVVKRAEKMGLDCTMFSELEWYTFDHKTKKPIDTASYLDLPPKDKGIHYRHELGSIFEAADIKVKRIHHECGPGQNEIELQLTPVLRNCDNTLLAVFLSKMIAAKYNWYVDYLPKPIPNLAGNGLHQHILIRDLYTKENLMYKKGGPLSPLALQFIGGMLKYSHEITSVFARHPQTFVRLTPGFETPVYSTWDYSNRSALVRIPKIGKGSEKSTRVEFRAGDLSGSTHLLCAMILGAGLKGIEEKLECPPNTAKDIHEVSAQDFKNHNISLLPQSFKETNKILEKSDFVHDILGQPLTEYFIRSGKNFIAQSSNNWFNVFNWIDHGTEKQIKLQLFPKSEAIISCTSSSKHKTVEKWIKNYLDSKKGSTQRRKAKQTERNLSKTRETIFEQKKANSKKSRERNLNRDLQNPRATLQTNEKKRTKNPQLDSKKKQDGIKKLKKMERYNDQKKKLIDQNFSQRSNTITLKSKKQNLKLNTCDHQKKRKEKSQSSSTESNGLEKDKRAKPRSITKIKNLNSEANGNSKVRTKTIPKRYQQLGPFKITIHQDQKKNILGLIESNLDSIKIFKLVKIKSNKYGKKLLHLFKFVRSQATNGKNNKNNKKIIFNVSGYYNFQKRKVFLASEDSEIAIVSFFELAHFRKFITMLKKKNEIVNVNQPKKFLHPVVEGVWINDVIRAKFDVTIFENEKLERNKQSGNQKKAERVDHDDKKLQNERRTENRGKLLITSFTIKIVIKGQSTNDKRDTSVKTFTSNKDLKVTPIRESQTDVLLRSSNSKKIRIRFSSEKLRHKCLNQVKKMRYFTQELEIEKQLIEYKQKQKHNVFPFFIQMKRNGHFTNRKLELGNHGFLIRSIGKNDERVVCGSFVYQNQTLINVAVNTMEIAIYSPETDWLIIRFVNNQTGRQFLEFFSKVKLSILSQK</sequence>
<proteinExistence type="inferred from homology"/>
<comment type="caution">
    <text evidence="9">The sequence shown here is derived from an EMBL/GenBank/DDBJ whole genome shotgun (WGS) entry which is preliminary data.</text>
</comment>
<evidence type="ECO:0000313" key="9">
    <source>
        <dbReference type="EMBL" id="KAJ6233114.1"/>
    </source>
</evidence>
<dbReference type="SUPFAM" id="SSF54368">
    <property type="entry name" value="Glutamine synthetase, N-terminal domain"/>
    <property type="match status" value="1"/>
</dbReference>
<dbReference type="PROSITE" id="PS51986">
    <property type="entry name" value="GS_BETA_GRASP"/>
    <property type="match status" value="1"/>
</dbReference>
<feature type="region of interest" description="Disordered" evidence="6">
    <location>
        <begin position="804"/>
        <end position="829"/>
    </location>
</feature>
<evidence type="ECO:0000313" key="10">
    <source>
        <dbReference type="Proteomes" id="UP001150062"/>
    </source>
</evidence>
<feature type="compositionally biased region" description="Polar residues" evidence="6">
    <location>
        <begin position="569"/>
        <end position="580"/>
    </location>
</feature>
<feature type="compositionally biased region" description="Basic and acidic residues" evidence="6">
    <location>
        <begin position="542"/>
        <end position="567"/>
    </location>
</feature>
<name>A0ABQ8XP13_9EUKA</name>
<dbReference type="SMART" id="SM01230">
    <property type="entry name" value="Gln-synt_C"/>
    <property type="match status" value="1"/>
</dbReference>
<evidence type="ECO:0000259" key="8">
    <source>
        <dbReference type="PROSITE" id="PS51987"/>
    </source>
</evidence>
<feature type="domain" description="GS beta-grasp" evidence="7">
    <location>
        <begin position="19"/>
        <end position="102"/>
    </location>
</feature>
<comment type="similarity">
    <text evidence="4 5">Belongs to the glutamine synthetase family.</text>
</comment>
<dbReference type="InterPro" id="IPR008146">
    <property type="entry name" value="Gln_synth_cat_dom"/>
</dbReference>
<dbReference type="Gene3D" id="3.30.590.10">
    <property type="entry name" value="Glutamine synthetase/guanido kinase, catalytic domain"/>
    <property type="match status" value="1"/>
</dbReference>
<accession>A0ABQ8XP13</accession>
<keyword evidence="2" id="KW-0547">Nucleotide-binding</keyword>
<gene>
    <name evidence="9" type="ORF">M0813_30220</name>
</gene>
<feature type="compositionally biased region" description="Polar residues" evidence="6">
    <location>
        <begin position="519"/>
        <end position="530"/>
    </location>
</feature>
<evidence type="ECO:0000256" key="4">
    <source>
        <dbReference type="PROSITE-ProRule" id="PRU01330"/>
    </source>
</evidence>
<dbReference type="Pfam" id="PF00120">
    <property type="entry name" value="Gln-synt_C"/>
    <property type="match status" value="1"/>
</dbReference>
<feature type="domain" description="GS catalytic" evidence="8">
    <location>
        <begin position="108"/>
        <end position="475"/>
    </location>
</feature>
<evidence type="ECO:0000259" key="7">
    <source>
        <dbReference type="PROSITE" id="PS51986"/>
    </source>
</evidence>
<reference evidence="9" key="1">
    <citation type="submission" date="2022-08" db="EMBL/GenBank/DDBJ databases">
        <title>Novel sulfate-reducing endosymbionts in the free-living metamonad Anaeramoeba.</title>
        <authorList>
            <person name="Jerlstrom-Hultqvist J."/>
            <person name="Cepicka I."/>
            <person name="Gallot-Lavallee L."/>
            <person name="Salas-Leiva D."/>
            <person name="Curtis B.A."/>
            <person name="Zahonova K."/>
            <person name="Pipaliya S."/>
            <person name="Dacks J."/>
            <person name="Roger A.J."/>
        </authorList>
    </citation>
    <scope>NUCLEOTIDE SEQUENCE</scope>
    <source>
        <strain evidence="9">Schooner1</strain>
    </source>
</reference>
<evidence type="ECO:0000256" key="5">
    <source>
        <dbReference type="RuleBase" id="RU000384"/>
    </source>
</evidence>
<dbReference type="Proteomes" id="UP001150062">
    <property type="component" value="Unassembled WGS sequence"/>
</dbReference>